<reference evidence="8 9" key="1">
    <citation type="journal article" date="2021" name="G3 (Bethesda)">
        <title>Improved contiguity of the threespine stickleback genome using long-read sequencing.</title>
        <authorList>
            <person name="Nath S."/>
            <person name="Shaw D.E."/>
            <person name="White M.A."/>
        </authorList>
    </citation>
    <scope>NUCLEOTIDE SEQUENCE [LARGE SCALE GENOMIC DNA]</scope>
    <source>
        <strain evidence="8 9">Lake Benthic</strain>
    </source>
</reference>
<dbReference type="InterPro" id="IPR036265">
    <property type="entry name" value="HIT-like_sf"/>
</dbReference>
<accession>A0AAQ4QS49</accession>
<dbReference type="AlphaFoldDB" id="A0AAQ4QS49"/>
<dbReference type="Gene3D" id="3.30.428.10">
    <property type="entry name" value="HIT-like"/>
    <property type="match status" value="1"/>
</dbReference>
<dbReference type="PANTHER" id="PTHR23089">
    <property type="entry name" value="HISTIDINE TRIAD HIT PROTEIN"/>
    <property type="match status" value="1"/>
</dbReference>
<feature type="region of interest" description="Disordered" evidence="6">
    <location>
        <begin position="107"/>
        <end position="128"/>
    </location>
</feature>
<protein>
    <recommendedName>
        <fullName evidence="7">HIT domain-containing protein</fullName>
    </recommendedName>
</protein>
<proteinExistence type="inferred from homology"/>
<evidence type="ECO:0000256" key="2">
    <source>
        <dbReference type="ARBA" id="ARBA00025764"/>
    </source>
</evidence>
<feature type="domain" description="HIT" evidence="7">
    <location>
        <begin position="187"/>
        <end position="295"/>
    </location>
</feature>
<reference evidence="8" key="3">
    <citation type="submission" date="2025-09" db="UniProtKB">
        <authorList>
            <consortium name="Ensembl"/>
        </authorList>
    </citation>
    <scope>IDENTIFICATION</scope>
</reference>
<name>A0AAQ4QS49_GASAC</name>
<dbReference type="InterPro" id="IPR011146">
    <property type="entry name" value="HIT-like"/>
</dbReference>
<dbReference type="InterPro" id="IPR001310">
    <property type="entry name" value="Histidine_triad_HIT"/>
</dbReference>
<dbReference type="CDD" id="cd01276">
    <property type="entry name" value="PKCI_related"/>
    <property type="match status" value="1"/>
</dbReference>
<feature type="active site" description="Tele-AMP-histidine intermediate" evidence="3">
    <location>
        <position position="281"/>
    </location>
</feature>
<feature type="short sequence motif" description="Histidine triad motif" evidence="4 5">
    <location>
        <begin position="279"/>
        <end position="283"/>
    </location>
</feature>
<dbReference type="GO" id="GO:0003824">
    <property type="term" value="F:catalytic activity"/>
    <property type="evidence" value="ECO:0007669"/>
    <property type="project" value="InterPro"/>
</dbReference>
<comment type="catalytic activity">
    <reaction evidence="1">
        <text>adenosine 5'-phosphoramidate + H2O = NH4(+) + AMP</text>
        <dbReference type="Rhea" id="RHEA:67916"/>
        <dbReference type="ChEBI" id="CHEBI:15377"/>
        <dbReference type="ChEBI" id="CHEBI:28938"/>
        <dbReference type="ChEBI" id="CHEBI:57890"/>
        <dbReference type="ChEBI" id="CHEBI:456215"/>
    </reaction>
</comment>
<feature type="compositionally biased region" description="Basic and acidic residues" evidence="6">
    <location>
        <begin position="59"/>
        <end position="76"/>
    </location>
</feature>
<dbReference type="Proteomes" id="UP000007635">
    <property type="component" value="Chromosome XIII"/>
</dbReference>
<organism evidence="8 9">
    <name type="scientific">Gasterosteus aculeatus aculeatus</name>
    <name type="common">three-spined stickleback</name>
    <dbReference type="NCBI Taxonomy" id="481459"/>
    <lineage>
        <taxon>Eukaryota</taxon>
        <taxon>Metazoa</taxon>
        <taxon>Chordata</taxon>
        <taxon>Craniata</taxon>
        <taxon>Vertebrata</taxon>
        <taxon>Euteleostomi</taxon>
        <taxon>Actinopterygii</taxon>
        <taxon>Neopterygii</taxon>
        <taxon>Teleostei</taxon>
        <taxon>Neoteleostei</taxon>
        <taxon>Acanthomorphata</taxon>
        <taxon>Eupercaria</taxon>
        <taxon>Perciformes</taxon>
        <taxon>Cottioidei</taxon>
        <taxon>Gasterosteales</taxon>
        <taxon>Gasterosteidae</taxon>
        <taxon>Gasterosteus</taxon>
    </lineage>
</organism>
<feature type="region of interest" description="Disordered" evidence="6">
    <location>
        <begin position="47"/>
        <end position="76"/>
    </location>
</feature>
<evidence type="ECO:0000313" key="8">
    <source>
        <dbReference type="Ensembl" id="ENSGACP00000053702.1"/>
    </source>
</evidence>
<dbReference type="Ensembl" id="ENSGACT00000045688.1">
    <property type="protein sequence ID" value="ENSGACP00000053702.1"/>
    <property type="gene ID" value="ENSGACG00000029713.1"/>
</dbReference>
<comment type="similarity">
    <text evidence="2">Belongs to the HINT family.</text>
</comment>
<sequence>IHSDTLPVHVTNKPATCIELPHRFRPTKARNALITCVFKCVEAQQAGVGSRTHTQTGEAQERVEPPDAVRESGHHVPHKRPDVLLLLSVQEGFALLRVPVLLQDHAARPRSGCPRTQRRPPPAPAQVRRRQIVRTLPVRTRLQRVCRAEVTLRRALSPPQRPLCSKGVEVSSAEEAVRTRGSAAATIFSRVIDRSVPADIIHEDEKCLAFRDVSPQAPVHFLVIPRVPIPRLSEATDEDAELLGHLLVVAKNVAKQESLDEGYRVVINDGKHGAQSVYHLHIHVLGGRQMAWPPG</sequence>
<evidence type="ECO:0000256" key="6">
    <source>
        <dbReference type="SAM" id="MobiDB-lite"/>
    </source>
</evidence>
<reference evidence="8" key="2">
    <citation type="submission" date="2025-08" db="UniProtKB">
        <authorList>
            <consortium name="Ensembl"/>
        </authorList>
    </citation>
    <scope>IDENTIFICATION</scope>
</reference>
<dbReference type="PRINTS" id="PR00332">
    <property type="entry name" value="HISTRIAD"/>
</dbReference>
<dbReference type="Pfam" id="PF01230">
    <property type="entry name" value="HIT"/>
    <property type="match status" value="1"/>
</dbReference>
<evidence type="ECO:0000256" key="4">
    <source>
        <dbReference type="PIRSR" id="PIRSR601310-3"/>
    </source>
</evidence>
<dbReference type="FunFam" id="3.30.428.10:FF:000005">
    <property type="entry name" value="Histidine triad nucleotide-binding protein 1"/>
    <property type="match status" value="1"/>
</dbReference>
<dbReference type="SUPFAM" id="SSF54197">
    <property type="entry name" value="HIT-like"/>
    <property type="match status" value="1"/>
</dbReference>
<evidence type="ECO:0000259" key="7">
    <source>
        <dbReference type="PROSITE" id="PS51084"/>
    </source>
</evidence>
<evidence type="ECO:0000256" key="5">
    <source>
        <dbReference type="PROSITE-ProRule" id="PRU00464"/>
    </source>
</evidence>
<dbReference type="GeneTree" id="ENSGT00940000157905"/>
<keyword evidence="9" id="KW-1185">Reference proteome</keyword>
<dbReference type="PROSITE" id="PS51084">
    <property type="entry name" value="HIT_2"/>
    <property type="match status" value="1"/>
</dbReference>
<dbReference type="InterPro" id="IPR019808">
    <property type="entry name" value="Histidine_triad_CS"/>
</dbReference>
<dbReference type="PROSITE" id="PS00892">
    <property type="entry name" value="HIT_1"/>
    <property type="match status" value="1"/>
</dbReference>
<evidence type="ECO:0000256" key="3">
    <source>
        <dbReference type="PIRSR" id="PIRSR601310-1"/>
    </source>
</evidence>
<evidence type="ECO:0000256" key="1">
    <source>
        <dbReference type="ARBA" id="ARBA00024472"/>
    </source>
</evidence>
<evidence type="ECO:0000313" key="9">
    <source>
        <dbReference type="Proteomes" id="UP000007635"/>
    </source>
</evidence>